<keyword evidence="1" id="KW-0645">Protease</keyword>
<evidence type="ECO:0000313" key="6">
    <source>
        <dbReference type="Proteomes" id="UP000886785"/>
    </source>
</evidence>
<evidence type="ECO:0000256" key="3">
    <source>
        <dbReference type="ARBA" id="ARBA00038374"/>
    </source>
</evidence>
<dbReference type="GO" id="GO:0006508">
    <property type="term" value="P:proteolysis"/>
    <property type="evidence" value="ECO:0007669"/>
    <property type="project" value="UniProtKB-KW"/>
</dbReference>
<dbReference type="Gene3D" id="2.40.30.10">
    <property type="entry name" value="Translation factors"/>
    <property type="match status" value="1"/>
</dbReference>
<comment type="similarity">
    <text evidence="3">Belongs to the peptidase U32 family.</text>
</comment>
<dbReference type="PANTHER" id="PTHR30217">
    <property type="entry name" value="PEPTIDASE U32 FAMILY"/>
    <property type="match status" value="1"/>
</dbReference>
<dbReference type="GO" id="GO:0008233">
    <property type="term" value="F:peptidase activity"/>
    <property type="evidence" value="ECO:0007669"/>
    <property type="project" value="UniProtKB-KW"/>
</dbReference>
<comment type="caution">
    <text evidence="5">The sequence shown here is derived from an EMBL/GenBank/DDBJ whole genome shotgun (WGS) entry which is preliminary data.</text>
</comment>
<reference evidence="5" key="1">
    <citation type="submission" date="2020-10" db="EMBL/GenBank/DDBJ databases">
        <authorList>
            <person name="Gilroy R."/>
        </authorList>
    </citation>
    <scope>NUCLEOTIDE SEQUENCE</scope>
    <source>
        <strain evidence="5">ChiSjej1B19-7085</strain>
    </source>
</reference>
<dbReference type="InterPro" id="IPR032525">
    <property type="entry name" value="Peptidase_U32_C"/>
</dbReference>
<sequence>MELELLCPAGDMERLEAALAFGADAVYLAGQEFGMRSAPANFSMEELRRAVQLAHSRGKRVYLTCNTLPSNEEIDRIPGFLEQAQDAGVDAFITTDFGVMELMKRHAPKVEIHISTQAGIVNYAAANAFYNLGASRVVLARELSMEEIAEIRAKTPPALEIEAFVHGSMCVSFSGRCLLSNYLTGRDGNRGDCAQPCRWKYALVEEKRPGQYMPITEDASGTYIMNSRDLCMIEHIPELAHAGVSSLKIEGRAKSAYYVSVTANAYRHAIDAFKQDPSAPLPGWVREELNKISHREYCTGFYFGKNPGQIYANGGYIREYEVAAVAEGGENGLVKLSQRNRFFRGETLDVLEPGGEPYLLTIEEMFNEAMDPIEAAPHATMTVYAKCSRIPTPGALLRRKAQG</sequence>
<accession>A0A9D1DP14</accession>
<evidence type="ECO:0000313" key="5">
    <source>
        <dbReference type="EMBL" id="HIR56356.1"/>
    </source>
</evidence>
<dbReference type="InterPro" id="IPR001539">
    <property type="entry name" value="Peptidase_U32"/>
</dbReference>
<protein>
    <submittedName>
        <fullName evidence="5">U32 family peptidase</fullName>
    </submittedName>
</protein>
<dbReference type="SUPFAM" id="SSF51366">
    <property type="entry name" value="Ribulose-phoshate binding barrel"/>
    <property type="match status" value="1"/>
</dbReference>
<dbReference type="AlphaFoldDB" id="A0A9D1DP14"/>
<organism evidence="5 6">
    <name type="scientific">Candidatus Gallacutalibacter pullicola</name>
    <dbReference type="NCBI Taxonomy" id="2840830"/>
    <lineage>
        <taxon>Bacteria</taxon>
        <taxon>Bacillati</taxon>
        <taxon>Bacillota</taxon>
        <taxon>Clostridia</taxon>
        <taxon>Eubacteriales</taxon>
        <taxon>Candidatus Gallacutalibacter</taxon>
    </lineage>
</organism>
<evidence type="ECO:0000259" key="4">
    <source>
        <dbReference type="Pfam" id="PF16325"/>
    </source>
</evidence>
<dbReference type="EMBL" id="DVHF01000021">
    <property type="protein sequence ID" value="HIR56356.1"/>
    <property type="molecule type" value="Genomic_DNA"/>
</dbReference>
<feature type="domain" description="Peptidase family U32 C-terminal" evidence="4">
    <location>
        <begin position="319"/>
        <end position="398"/>
    </location>
</feature>
<reference evidence="5" key="2">
    <citation type="journal article" date="2021" name="PeerJ">
        <title>Extensive microbial diversity within the chicken gut microbiome revealed by metagenomics and culture.</title>
        <authorList>
            <person name="Gilroy R."/>
            <person name="Ravi A."/>
            <person name="Getino M."/>
            <person name="Pursley I."/>
            <person name="Horton D.L."/>
            <person name="Alikhan N.F."/>
            <person name="Baker D."/>
            <person name="Gharbi K."/>
            <person name="Hall N."/>
            <person name="Watson M."/>
            <person name="Adriaenssens E.M."/>
            <person name="Foster-Nyarko E."/>
            <person name="Jarju S."/>
            <person name="Secka A."/>
            <person name="Antonio M."/>
            <person name="Oren A."/>
            <person name="Chaudhuri R.R."/>
            <person name="La Ragione R."/>
            <person name="Hildebrand F."/>
            <person name="Pallen M.J."/>
        </authorList>
    </citation>
    <scope>NUCLEOTIDE SEQUENCE</scope>
    <source>
        <strain evidence="5">ChiSjej1B19-7085</strain>
    </source>
</reference>
<dbReference type="InterPro" id="IPR051454">
    <property type="entry name" value="RNA/ubiquinone_mod_enzymes"/>
</dbReference>
<proteinExistence type="inferred from homology"/>
<name>A0A9D1DP14_9FIRM</name>
<keyword evidence="2" id="KW-0378">Hydrolase</keyword>
<dbReference type="Pfam" id="PF01136">
    <property type="entry name" value="Peptidase_U32"/>
    <property type="match status" value="1"/>
</dbReference>
<evidence type="ECO:0000256" key="2">
    <source>
        <dbReference type="ARBA" id="ARBA00022801"/>
    </source>
</evidence>
<dbReference type="Pfam" id="PF16325">
    <property type="entry name" value="Peptidase_U32_C"/>
    <property type="match status" value="1"/>
</dbReference>
<dbReference type="Proteomes" id="UP000886785">
    <property type="component" value="Unassembled WGS sequence"/>
</dbReference>
<dbReference type="PANTHER" id="PTHR30217:SF6">
    <property type="entry name" value="TRNA HYDROXYLATION PROTEIN P"/>
    <property type="match status" value="1"/>
</dbReference>
<dbReference type="PROSITE" id="PS01276">
    <property type="entry name" value="PEPTIDASE_U32"/>
    <property type="match status" value="1"/>
</dbReference>
<dbReference type="InterPro" id="IPR011060">
    <property type="entry name" value="RibuloseP-bd_barrel"/>
</dbReference>
<evidence type="ECO:0000256" key="1">
    <source>
        <dbReference type="ARBA" id="ARBA00022670"/>
    </source>
</evidence>
<gene>
    <name evidence="5" type="ORF">IAA54_01705</name>
</gene>